<dbReference type="SUPFAM" id="SSF57701">
    <property type="entry name" value="Zn2/Cys6 DNA-binding domain"/>
    <property type="match status" value="1"/>
</dbReference>
<dbReference type="PANTHER" id="PTHR37534:SF51">
    <property type="entry name" value="ACRIFLAVINE SENSITIVITY CONTROL PROTEIN ACR-2"/>
    <property type="match status" value="1"/>
</dbReference>
<dbReference type="CDD" id="cd00067">
    <property type="entry name" value="GAL4"/>
    <property type="match status" value="1"/>
</dbReference>
<evidence type="ECO:0000256" key="2">
    <source>
        <dbReference type="ARBA" id="ARBA00023242"/>
    </source>
</evidence>
<dbReference type="AlphaFoldDB" id="A0A9P9DVA2"/>
<dbReference type="PROSITE" id="PS50048">
    <property type="entry name" value="ZN2_CY6_FUNGAL_2"/>
    <property type="match status" value="1"/>
</dbReference>
<accession>A0A9P9DVA2</accession>
<reference evidence="4" key="1">
    <citation type="journal article" date="2021" name="Nat. Commun.">
        <title>Genetic determinants of endophytism in the Arabidopsis root mycobiome.</title>
        <authorList>
            <person name="Mesny F."/>
            <person name="Miyauchi S."/>
            <person name="Thiergart T."/>
            <person name="Pickel B."/>
            <person name="Atanasova L."/>
            <person name="Karlsson M."/>
            <person name="Huettel B."/>
            <person name="Barry K.W."/>
            <person name="Haridas S."/>
            <person name="Chen C."/>
            <person name="Bauer D."/>
            <person name="Andreopoulos W."/>
            <person name="Pangilinan J."/>
            <person name="LaButti K."/>
            <person name="Riley R."/>
            <person name="Lipzen A."/>
            <person name="Clum A."/>
            <person name="Drula E."/>
            <person name="Henrissat B."/>
            <person name="Kohler A."/>
            <person name="Grigoriev I.V."/>
            <person name="Martin F.M."/>
            <person name="Hacquard S."/>
        </authorList>
    </citation>
    <scope>NUCLEOTIDE SEQUENCE</scope>
    <source>
        <strain evidence="4">MPI-CAGE-AT-0147</strain>
    </source>
</reference>
<dbReference type="PROSITE" id="PS00463">
    <property type="entry name" value="ZN2_CY6_FUNGAL_1"/>
    <property type="match status" value="1"/>
</dbReference>
<dbReference type="Gene3D" id="4.10.240.10">
    <property type="entry name" value="Zn(2)-C6 fungal-type DNA-binding domain"/>
    <property type="match status" value="1"/>
</dbReference>
<dbReference type="Pfam" id="PF00172">
    <property type="entry name" value="Zn_clus"/>
    <property type="match status" value="1"/>
</dbReference>
<dbReference type="InterPro" id="IPR036864">
    <property type="entry name" value="Zn2-C6_fun-type_DNA-bd_sf"/>
</dbReference>
<dbReference type="PANTHER" id="PTHR37534">
    <property type="entry name" value="TRANSCRIPTIONAL ACTIVATOR PROTEIN UGA3"/>
    <property type="match status" value="1"/>
</dbReference>
<comment type="caution">
    <text evidence="4">The sequence shown here is derived from an EMBL/GenBank/DDBJ whole genome shotgun (WGS) entry which is preliminary data.</text>
</comment>
<dbReference type="InterPro" id="IPR001138">
    <property type="entry name" value="Zn2Cys6_DnaBD"/>
</dbReference>
<dbReference type="SMART" id="SM00066">
    <property type="entry name" value="GAL4"/>
    <property type="match status" value="1"/>
</dbReference>
<dbReference type="GO" id="GO:0008270">
    <property type="term" value="F:zinc ion binding"/>
    <property type="evidence" value="ECO:0007669"/>
    <property type="project" value="InterPro"/>
</dbReference>
<evidence type="ECO:0000313" key="4">
    <source>
        <dbReference type="EMBL" id="KAH7125886.1"/>
    </source>
</evidence>
<organism evidence="4 5">
    <name type="scientific">Dactylonectria macrodidyma</name>
    <dbReference type="NCBI Taxonomy" id="307937"/>
    <lineage>
        <taxon>Eukaryota</taxon>
        <taxon>Fungi</taxon>
        <taxon>Dikarya</taxon>
        <taxon>Ascomycota</taxon>
        <taxon>Pezizomycotina</taxon>
        <taxon>Sordariomycetes</taxon>
        <taxon>Hypocreomycetidae</taxon>
        <taxon>Hypocreales</taxon>
        <taxon>Nectriaceae</taxon>
        <taxon>Dactylonectria</taxon>
    </lineage>
</organism>
<sequence>MDPRVPRKACHNCRPRKLRCDRSIPSCRKCITSGQVCLGYGTQFKFTDAVASRGKLAGKKIPVLTDEFAAPFGCTTPAAVDSSVVLADRQAYTSWDRIPEPAMLANITIPRILTDPLFNDDNYMHRYYVSYYADRLCQDMMAVDLPDNPFRQLIPVTKSNPLLRYIIVASSAAHMANSLKPPTAYGLTKGTNAMDHVNMEASLRARIDALTAKQKALRLLSSALQNIETVGSDIVLTAVVFFISLECIESGKHGWKAHIEGCGRLLEHLPSTAVTSETFIECIVSDFYMYYTFASVFTRDALVLSAYHRTDQAASAIHCAADNSLICCPAEILQILLAAAQLSNEQDDGKESSAKVTEAGVSLMSRTISFDLDVWASNIKSKNMGRQVMAIESRKNAGATFQMACCLYILYAVPSTRAFLPTDAEQTFQRDLTFHLDSIPSEDFNFKLTLWPSFIAGALAKSDEQQAWAMDRMQKIATFLPWGFVYTAIDTLPIIWKLTAEDGERRSWLQVLKDPKVNFLLV</sequence>
<dbReference type="GO" id="GO:0000976">
    <property type="term" value="F:transcription cis-regulatory region binding"/>
    <property type="evidence" value="ECO:0007669"/>
    <property type="project" value="TreeGrafter"/>
</dbReference>
<keyword evidence="5" id="KW-1185">Reference proteome</keyword>
<dbReference type="OrthoDB" id="5380854at2759"/>
<feature type="domain" description="Zn(2)-C6 fungal-type" evidence="3">
    <location>
        <begin position="9"/>
        <end position="37"/>
    </location>
</feature>
<keyword evidence="2" id="KW-0539">Nucleus</keyword>
<evidence type="ECO:0000256" key="1">
    <source>
        <dbReference type="ARBA" id="ARBA00004123"/>
    </source>
</evidence>
<evidence type="ECO:0000313" key="5">
    <source>
        <dbReference type="Proteomes" id="UP000738349"/>
    </source>
</evidence>
<name>A0A9P9DVA2_9HYPO</name>
<dbReference type="GO" id="GO:0000981">
    <property type="term" value="F:DNA-binding transcription factor activity, RNA polymerase II-specific"/>
    <property type="evidence" value="ECO:0007669"/>
    <property type="project" value="InterPro"/>
</dbReference>
<gene>
    <name evidence="4" type="ORF">EDB81DRAFT_698325</name>
</gene>
<dbReference type="GO" id="GO:0045944">
    <property type="term" value="P:positive regulation of transcription by RNA polymerase II"/>
    <property type="evidence" value="ECO:0007669"/>
    <property type="project" value="TreeGrafter"/>
</dbReference>
<evidence type="ECO:0000259" key="3">
    <source>
        <dbReference type="PROSITE" id="PS50048"/>
    </source>
</evidence>
<dbReference type="GO" id="GO:0005634">
    <property type="term" value="C:nucleus"/>
    <property type="evidence" value="ECO:0007669"/>
    <property type="project" value="UniProtKB-SubCell"/>
</dbReference>
<comment type="subcellular location">
    <subcellularLocation>
        <location evidence="1">Nucleus</location>
    </subcellularLocation>
</comment>
<protein>
    <submittedName>
        <fullName evidence="4">Fungal-specific transcription factor domain-containing protein</fullName>
    </submittedName>
</protein>
<dbReference type="InterPro" id="IPR021858">
    <property type="entry name" value="Fun_TF"/>
</dbReference>
<dbReference type="Pfam" id="PF11951">
    <property type="entry name" value="Fungal_trans_2"/>
    <property type="match status" value="1"/>
</dbReference>
<proteinExistence type="predicted"/>
<dbReference type="EMBL" id="JAGMUV010000020">
    <property type="protein sequence ID" value="KAH7125886.1"/>
    <property type="molecule type" value="Genomic_DNA"/>
</dbReference>
<dbReference type="Proteomes" id="UP000738349">
    <property type="component" value="Unassembled WGS sequence"/>
</dbReference>